<reference evidence="2" key="1">
    <citation type="submission" date="2021-01" db="EMBL/GenBank/DDBJ databases">
        <authorList>
            <person name="Corre E."/>
            <person name="Pelletier E."/>
            <person name="Niang G."/>
            <person name="Scheremetjew M."/>
            <person name="Finn R."/>
            <person name="Kale V."/>
            <person name="Holt S."/>
            <person name="Cochrane G."/>
            <person name="Meng A."/>
            <person name="Brown T."/>
            <person name="Cohen L."/>
        </authorList>
    </citation>
    <scope>NUCLEOTIDE SEQUENCE</scope>
    <source>
        <strain evidence="2">CCMP3105</strain>
    </source>
</reference>
<gene>
    <name evidence="2" type="ORF">AMON00008_LOCUS4312</name>
</gene>
<sequence length="270" mass="28989">MVTSEAAFSFTVPPCGPKAKLRVTAPDGAALQIPLPQQAAPGDELHLAKGESGKWGLTRIVKGSAAAEAPAAAPQATGPFKLSLEDVERDLAGPSAVLVQLETTQGPLRLKLVPEWAPLGVERFLRLVDENFYREVPIYRGIPNFLLQFGVVKDPIRMNRYDKIPDDPLRGVPYLDGMVGFAAAGSNTRTCTVCLFLGDVPGLGQNSVETPIGRICPESMERLHSLHLPGDIPQCGGTGPDPQKLAEEGNDYIATYFLDCDFIVGASRVR</sequence>
<dbReference type="SUPFAM" id="SSF50891">
    <property type="entry name" value="Cyclophilin-like"/>
    <property type="match status" value="1"/>
</dbReference>
<evidence type="ECO:0000259" key="1">
    <source>
        <dbReference type="Pfam" id="PF00160"/>
    </source>
</evidence>
<dbReference type="EMBL" id="HBNR01006565">
    <property type="protein sequence ID" value="CAE4564693.1"/>
    <property type="molecule type" value="Transcribed_RNA"/>
</dbReference>
<dbReference type="InterPro" id="IPR002130">
    <property type="entry name" value="Cyclophilin-type_PPIase_dom"/>
</dbReference>
<organism evidence="2">
    <name type="scientific">Alexandrium monilatum</name>
    <dbReference type="NCBI Taxonomy" id="311494"/>
    <lineage>
        <taxon>Eukaryota</taxon>
        <taxon>Sar</taxon>
        <taxon>Alveolata</taxon>
        <taxon>Dinophyceae</taxon>
        <taxon>Gonyaulacales</taxon>
        <taxon>Pyrocystaceae</taxon>
        <taxon>Alexandrium</taxon>
    </lineage>
</organism>
<dbReference type="Pfam" id="PF00160">
    <property type="entry name" value="Pro_isomerase"/>
    <property type="match status" value="1"/>
</dbReference>
<name>A0A7S4V502_9DINO</name>
<dbReference type="GO" id="GO:0003755">
    <property type="term" value="F:peptidyl-prolyl cis-trans isomerase activity"/>
    <property type="evidence" value="ECO:0007669"/>
    <property type="project" value="InterPro"/>
</dbReference>
<proteinExistence type="predicted"/>
<protein>
    <recommendedName>
        <fullName evidence="1">PPIase cyclophilin-type domain-containing protein</fullName>
    </recommendedName>
</protein>
<evidence type="ECO:0000313" key="2">
    <source>
        <dbReference type="EMBL" id="CAE4564693.1"/>
    </source>
</evidence>
<accession>A0A7S4V502</accession>
<feature type="domain" description="PPIase cyclophilin-type" evidence="1">
    <location>
        <begin position="99"/>
        <end position="225"/>
    </location>
</feature>
<dbReference type="AlphaFoldDB" id="A0A7S4V502"/>
<dbReference type="Gene3D" id="2.40.100.10">
    <property type="entry name" value="Cyclophilin-like"/>
    <property type="match status" value="1"/>
</dbReference>
<dbReference type="InterPro" id="IPR029000">
    <property type="entry name" value="Cyclophilin-like_dom_sf"/>
</dbReference>